<dbReference type="EMBL" id="VUMY01000025">
    <property type="protein sequence ID" value="MST50634.1"/>
    <property type="molecule type" value="Genomic_DNA"/>
</dbReference>
<organism evidence="2 3">
    <name type="scientific">Mobiluncus porci</name>
    <dbReference type="NCBI Taxonomy" id="2652278"/>
    <lineage>
        <taxon>Bacteria</taxon>
        <taxon>Bacillati</taxon>
        <taxon>Actinomycetota</taxon>
        <taxon>Actinomycetes</taxon>
        <taxon>Actinomycetales</taxon>
        <taxon>Actinomycetaceae</taxon>
        <taxon>Mobiluncus</taxon>
    </lineage>
</organism>
<evidence type="ECO:0000313" key="2">
    <source>
        <dbReference type="EMBL" id="MST50634.1"/>
    </source>
</evidence>
<evidence type="ECO:0000313" key="3">
    <source>
        <dbReference type="Proteomes" id="UP000442535"/>
    </source>
</evidence>
<accession>A0A7K0K5B8</accession>
<protein>
    <submittedName>
        <fullName evidence="2">Uncharacterized protein</fullName>
    </submittedName>
</protein>
<feature type="transmembrane region" description="Helical" evidence="1">
    <location>
        <begin position="438"/>
        <end position="456"/>
    </location>
</feature>
<keyword evidence="1" id="KW-0472">Membrane</keyword>
<reference evidence="2 3" key="1">
    <citation type="submission" date="2019-08" db="EMBL/GenBank/DDBJ databases">
        <title>In-depth cultivation of the pig gut microbiome towards novel bacterial diversity and tailored functional studies.</title>
        <authorList>
            <person name="Wylensek D."/>
            <person name="Hitch T.C.A."/>
            <person name="Clavel T."/>
        </authorList>
    </citation>
    <scope>NUCLEOTIDE SEQUENCE [LARGE SCALE GENOMIC DNA]</scope>
    <source>
        <strain evidence="2 3">RF-GAM-744-WT-7</strain>
    </source>
</reference>
<evidence type="ECO:0000256" key="1">
    <source>
        <dbReference type="SAM" id="Phobius"/>
    </source>
</evidence>
<feature type="transmembrane region" description="Helical" evidence="1">
    <location>
        <begin position="340"/>
        <end position="359"/>
    </location>
</feature>
<gene>
    <name evidence="2" type="ORF">FYJ63_10435</name>
</gene>
<dbReference type="RefSeq" id="WP_338106916.1">
    <property type="nucleotide sequence ID" value="NZ_VUMY01000025.1"/>
</dbReference>
<dbReference type="Proteomes" id="UP000442535">
    <property type="component" value="Unassembled WGS sequence"/>
</dbReference>
<keyword evidence="3" id="KW-1185">Reference proteome</keyword>
<name>A0A7K0K5B8_9ACTO</name>
<feature type="transmembrane region" description="Helical" evidence="1">
    <location>
        <begin position="553"/>
        <end position="574"/>
    </location>
</feature>
<feature type="transmembrane region" description="Helical" evidence="1">
    <location>
        <begin position="261"/>
        <end position="281"/>
    </location>
</feature>
<keyword evidence="1" id="KW-1133">Transmembrane helix</keyword>
<dbReference type="AlphaFoldDB" id="A0A7K0K5B8"/>
<sequence>MVLLGSQWRWDDDSWRDPALRDFINTGSKANVVVRTAGNTTNPREAFAALGTGTRSGEAPNGWHLGSALRSDSTKVSGINRFGSRLSALLNVEVDAEGRESGNGLSYPDNYFQNSDPSVFTDLLGRALQPGSVTFVDMTVVPRSQQVPMLAAILEQGQTLGWNTMAVSVADADNADRGVPRLQAFLGSGPYFGIGSATTASTHRRGMINLPDVTATVLDYFGLEIPTQVKGQPVYSQRDLGIDGLASVARRAAIIRPAQNIFIPILSAFVAVVLIGGVWSLNRRTHPNLGDTWGRPRSLLTFWRGAGTFVALVPPTAFWMNLVPWWNLGPTATDVAAGEFAWFGAVLPFLLAGVATLIWEGLGLASLLGPLVIISTSSLIIGVLDPWIGSPMMLDSVMGTQSTIGGRFYGIDNMMFAIYITGALLVSALIYSLASEKTATPLFIVLVLFAIGVMAIDALPGLGADFGGLLASFPAFAVLFRKFRSQPLKPLLSGVILLFTFGLAGLLTYIDWLRPPARRTHLGNFIDSVREGKLGTVLWEKATQLGSAGWNPWVVGGVTLAFCFGIFLIVWPLLANWRNPYRRDYAWLLGSAAAKTNPDGVRLTLSEKAFLWAWATAMILGTLLNDSTILIGLTGFCVAAPAALAQGAHKYLTASISVAELRAIPSPREM</sequence>
<proteinExistence type="predicted"/>
<feature type="transmembrane region" description="Helical" evidence="1">
    <location>
        <begin position="302"/>
        <end position="320"/>
    </location>
</feature>
<feature type="transmembrane region" description="Helical" evidence="1">
    <location>
        <begin position="491"/>
        <end position="510"/>
    </location>
</feature>
<comment type="caution">
    <text evidence="2">The sequence shown here is derived from an EMBL/GenBank/DDBJ whole genome shotgun (WGS) entry which is preliminary data.</text>
</comment>
<feature type="transmembrane region" description="Helical" evidence="1">
    <location>
        <begin position="366"/>
        <end position="388"/>
    </location>
</feature>
<keyword evidence="1" id="KW-0812">Transmembrane</keyword>
<feature type="transmembrane region" description="Helical" evidence="1">
    <location>
        <begin position="408"/>
        <end position="431"/>
    </location>
</feature>